<name>A0ABQ9HU58_9NEOP</name>
<dbReference type="Proteomes" id="UP001159363">
    <property type="component" value="Chromosome X"/>
</dbReference>
<dbReference type="EMBL" id="JARBHB010000004">
    <property type="protein sequence ID" value="KAJ8887635.1"/>
    <property type="molecule type" value="Genomic_DNA"/>
</dbReference>
<evidence type="ECO:0000313" key="2">
    <source>
        <dbReference type="Proteomes" id="UP001159363"/>
    </source>
</evidence>
<protein>
    <submittedName>
        <fullName evidence="1">Uncharacterized protein</fullName>
    </submittedName>
</protein>
<reference evidence="1 2" key="1">
    <citation type="submission" date="2023-02" db="EMBL/GenBank/DDBJ databases">
        <title>LHISI_Scaffold_Assembly.</title>
        <authorList>
            <person name="Stuart O.P."/>
            <person name="Cleave R."/>
            <person name="Magrath M.J.L."/>
            <person name="Mikheyev A.S."/>
        </authorList>
    </citation>
    <scope>NUCLEOTIDE SEQUENCE [LARGE SCALE GENOMIC DNA]</scope>
    <source>
        <strain evidence="1">Daus_M_001</strain>
        <tissue evidence="1">Leg muscle</tissue>
    </source>
</reference>
<proteinExistence type="predicted"/>
<comment type="caution">
    <text evidence="1">The sequence shown here is derived from an EMBL/GenBank/DDBJ whole genome shotgun (WGS) entry which is preliminary data.</text>
</comment>
<gene>
    <name evidence="1" type="ORF">PR048_013853</name>
</gene>
<evidence type="ECO:0000313" key="1">
    <source>
        <dbReference type="EMBL" id="KAJ8887635.1"/>
    </source>
</evidence>
<organism evidence="1 2">
    <name type="scientific">Dryococelus australis</name>
    <dbReference type="NCBI Taxonomy" id="614101"/>
    <lineage>
        <taxon>Eukaryota</taxon>
        <taxon>Metazoa</taxon>
        <taxon>Ecdysozoa</taxon>
        <taxon>Arthropoda</taxon>
        <taxon>Hexapoda</taxon>
        <taxon>Insecta</taxon>
        <taxon>Pterygota</taxon>
        <taxon>Neoptera</taxon>
        <taxon>Polyneoptera</taxon>
        <taxon>Phasmatodea</taxon>
        <taxon>Verophasmatodea</taxon>
        <taxon>Anareolatae</taxon>
        <taxon>Phasmatidae</taxon>
        <taxon>Eurycanthinae</taxon>
        <taxon>Dryococelus</taxon>
    </lineage>
</organism>
<accession>A0ABQ9HU58</accession>
<keyword evidence="2" id="KW-1185">Reference proteome</keyword>
<sequence>MPHFVIYPTKEKKQEFERGLPLGGLSETLIIRLYDHRVVYYVQRYKDASIKCRLAGTRHRQQEDDCETTVEWWYGKKRRRRSAQPTFCEHTESKTNSKNPVFFIHCKAY</sequence>